<accession>A0A8R1UD35</accession>
<name>A0A2A6C624_PRIPA</name>
<reference evidence="2" key="1">
    <citation type="journal article" date="2008" name="Nat. Genet.">
        <title>The Pristionchus pacificus genome provides a unique perspective on nematode lifestyle and parasitism.</title>
        <authorList>
            <person name="Dieterich C."/>
            <person name="Clifton S.W."/>
            <person name="Schuster L.N."/>
            <person name="Chinwalla A."/>
            <person name="Delehaunty K."/>
            <person name="Dinkelacker I."/>
            <person name="Fulton L."/>
            <person name="Fulton R."/>
            <person name="Godfrey J."/>
            <person name="Minx P."/>
            <person name="Mitreva M."/>
            <person name="Roeseler W."/>
            <person name="Tian H."/>
            <person name="Witte H."/>
            <person name="Yang S.P."/>
            <person name="Wilson R.K."/>
            <person name="Sommer R.J."/>
        </authorList>
    </citation>
    <scope>NUCLEOTIDE SEQUENCE [LARGE SCALE GENOMIC DNA]</scope>
    <source>
        <strain evidence="2">PS312</strain>
    </source>
</reference>
<reference evidence="1" key="2">
    <citation type="submission" date="2022-06" db="UniProtKB">
        <authorList>
            <consortium name="EnsemblMetazoa"/>
        </authorList>
    </citation>
    <scope>IDENTIFICATION</scope>
    <source>
        <strain evidence="1">PS312</strain>
    </source>
</reference>
<evidence type="ECO:0000313" key="1">
    <source>
        <dbReference type="EnsemblMetazoa" id="PPA18095.1"/>
    </source>
</evidence>
<proteinExistence type="predicted"/>
<dbReference type="EnsemblMetazoa" id="PPA18095.1">
    <property type="protein sequence ID" value="PPA18095.1"/>
    <property type="gene ID" value="WBGene00107649"/>
</dbReference>
<protein>
    <submittedName>
        <fullName evidence="1">Uncharacterized protein</fullName>
    </submittedName>
</protein>
<gene>
    <name evidence="1" type="primary">WBGene00107649</name>
</gene>
<dbReference type="AlphaFoldDB" id="A0A2A6C624"/>
<accession>A0A2A6C624</accession>
<organism evidence="1 2">
    <name type="scientific">Pristionchus pacificus</name>
    <name type="common">Parasitic nematode worm</name>
    <dbReference type="NCBI Taxonomy" id="54126"/>
    <lineage>
        <taxon>Eukaryota</taxon>
        <taxon>Metazoa</taxon>
        <taxon>Ecdysozoa</taxon>
        <taxon>Nematoda</taxon>
        <taxon>Chromadorea</taxon>
        <taxon>Rhabditida</taxon>
        <taxon>Rhabditina</taxon>
        <taxon>Diplogasteromorpha</taxon>
        <taxon>Diplogasteroidea</taxon>
        <taxon>Neodiplogasteridae</taxon>
        <taxon>Pristionchus</taxon>
    </lineage>
</organism>
<keyword evidence="2" id="KW-1185">Reference proteome</keyword>
<sequence length="156" mass="17246">MSGLLSGQDRCWMSEEEENEVDEYLAKLPPTSRDETKEVIMYVMIGLMPLLALYIDVHFKKWAGLDFDLILNFTMGDSWAVTVDALNGFGVLVLIVSGIMGVIIGGAVIHDSLFVYNGKSGSDDKCPVWTQTARDATARLIGWLDISGTVPKERQD</sequence>
<evidence type="ECO:0000313" key="2">
    <source>
        <dbReference type="Proteomes" id="UP000005239"/>
    </source>
</evidence>
<dbReference type="Proteomes" id="UP000005239">
    <property type="component" value="Unassembled WGS sequence"/>
</dbReference>